<dbReference type="PANTHER" id="PTHR21286:SF0">
    <property type="entry name" value="NUCLEAR PORE COMPLEX PROTEIN NUP160"/>
    <property type="match status" value="1"/>
</dbReference>
<reference evidence="3" key="1">
    <citation type="journal article" date="2005" name="Nature">
        <title>The map-based sequence of the rice genome.</title>
        <authorList>
            <consortium name="International rice genome sequencing project (IRGSP)"/>
            <person name="Matsumoto T."/>
            <person name="Wu J."/>
            <person name="Kanamori H."/>
            <person name="Katayose Y."/>
            <person name="Fujisawa M."/>
            <person name="Namiki N."/>
            <person name="Mizuno H."/>
            <person name="Yamamoto K."/>
            <person name="Antonio B.A."/>
            <person name="Baba T."/>
            <person name="Sakata K."/>
            <person name="Nagamura Y."/>
            <person name="Aoki H."/>
            <person name="Arikawa K."/>
            <person name="Arita K."/>
            <person name="Bito T."/>
            <person name="Chiden Y."/>
            <person name="Fujitsuka N."/>
            <person name="Fukunaka R."/>
            <person name="Hamada M."/>
            <person name="Harada C."/>
            <person name="Hayashi A."/>
            <person name="Hijishita S."/>
            <person name="Honda M."/>
            <person name="Hosokawa S."/>
            <person name="Ichikawa Y."/>
            <person name="Idonuma A."/>
            <person name="Iijima M."/>
            <person name="Ikeda M."/>
            <person name="Ikeno M."/>
            <person name="Ito K."/>
            <person name="Ito S."/>
            <person name="Ito T."/>
            <person name="Ito Y."/>
            <person name="Ito Y."/>
            <person name="Iwabuchi A."/>
            <person name="Kamiya K."/>
            <person name="Karasawa W."/>
            <person name="Kurita K."/>
            <person name="Katagiri S."/>
            <person name="Kikuta A."/>
            <person name="Kobayashi H."/>
            <person name="Kobayashi N."/>
            <person name="Machita K."/>
            <person name="Maehara T."/>
            <person name="Masukawa M."/>
            <person name="Mizubayashi T."/>
            <person name="Mukai Y."/>
            <person name="Nagasaki H."/>
            <person name="Nagata Y."/>
            <person name="Naito S."/>
            <person name="Nakashima M."/>
            <person name="Nakama Y."/>
            <person name="Nakamichi Y."/>
            <person name="Nakamura M."/>
            <person name="Meguro A."/>
            <person name="Negishi M."/>
            <person name="Ohta I."/>
            <person name="Ohta T."/>
            <person name="Okamoto M."/>
            <person name="Ono N."/>
            <person name="Saji S."/>
            <person name="Sakaguchi M."/>
            <person name="Sakai K."/>
            <person name="Shibata M."/>
            <person name="Shimokawa T."/>
            <person name="Song J."/>
            <person name="Takazaki Y."/>
            <person name="Terasawa K."/>
            <person name="Tsugane M."/>
            <person name="Tsuji K."/>
            <person name="Ueda S."/>
            <person name="Waki K."/>
            <person name="Yamagata H."/>
            <person name="Yamamoto M."/>
            <person name="Yamamoto S."/>
            <person name="Yamane H."/>
            <person name="Yoshiki S."/>
            <person name="Yoshihara R."/>
            <person name="Yukawa K."/>
            <person name="Zhong H."/>
            <person name="Yano M."/>
            <person name="Yuan Q."/>
            <person name="Ouyang S."/>
            <person name="Liu J."/>
            <person name="Jones K.M."/>
            <person name="Gansberger K."/>
            <person name="Moffat K."/>
            <person name="Hill J."/>
            <person name="Bera J."/>
            <person name="Fadrosh D."/>
            <person name="Jin S."/>
            <person name="Johri S."/>
            <person name="Kim M."/>
            <person name="Overton L."/>
            <person name="Reardon M."/>
            <person name="Tsitrin T."/>
            <person name="Vuong H."/>
            <person name="Weaver B."/>
            <person name="Ciecko A."/>
            <person name="Tallon L."/>
            <person name="Jackson J."/>
            <person name="Pai G."/>
            <person name="Aken S.V."/>
            <person name="Utterback T."/>
            <person name="Reidmuller S."/>
            <person name="Feldblyum T."/>
            <person name="Hsiao J."/>
            <person name="Zismann V."/>
            <person name="Iobst S."/>
            <person name="de Vazeille A.R."/>
            <person name="Buell C.R."/>
            <person name="Ying K."/>
            <person name="Li Y."/>
            <person name="Lu T."/>
            <person name="Huang Y."/>
            <person name="Zhao Q."/>
            <person name="Feng Q."/>
            <person name="Zhang L."/>
            <person name="Zhu J."/>
            <person name="Weng Q."/>
            <person name="Mu J."/>
            <person name="Lu Y."/>
            <person name="Fan D."/>
            <person name="Liu Y."/>
            <person name="Guan J."/>
            <person name="Zhang Y."/>
            <person name="Yu S."/>
            <person name="Liu X."/>
            <person name="Zhang Y."/>
            <person name="Hong G."/>
            <person name="Han B."/>
            <person name="Choisne N."/>
            <person name="Demange N."/>
            <person name="Orjeda G."/>
            <person name="Samain S."/>
            <person name="Cattolico L."/>
            <person name="Pelletier E."/>
            <person name="Couloux A."/>
            <person name="Segurens B."/>
            <person name="Wincker P."/>
            <person name="D'Hont A."/>
            <person name="Scarpelli C."/>
            <person name="Weissenbach J."/>
            <person name="Salanoubat M."/>
            <person name="Quetier F."/>
            <person name="Yu Y."/>
            <person name="Kim H.R."/>
            <person name="Rambo T."/>
            <person name="Currie J."/>
            <person name="Collura K."/>
            <person name="Luo M."/>
            <person name="Yang T."/>
            <person name="Ammiraju J.S.S."/>
            <person name="Engler F."/>
            <person name="Soderlund C."/>
            <person name="Wing R.A."/>
            <person name="Palmer L.E."/>
            <person name="de la Bastide M."/>
            <person name="Spiegel L."/>
            <person name="Nascimento L."/>
            <person name="Zutavern T."/>
            <person name="O'Shaughnessy A."/>
            <person name="Dike S."/>
            <person name="Dedhia N."/>
            <person name="Preston R."/>
            <person name="Balija V."/>
            <person name="McCombie W.R."/>
            <person name="Chow T."/>
            <person name="Chen H."/>
            <person name="Chung M."/>
            <person name="Chen C."/>
            <person name="Shaw J."/>
            <person name="Wu H."/>
            <person name="Hsiao K."/>
            <person name="Chao Y."/>
            <person name="Chu M."/>
            <person name="Cheng C."/>
            <person name="Hour A."/>
            <person name="Lee P."/>
            <person name="Lin S."/>
            <person name="Lin Y."/>
            <person name="Liou J."/>
            <person name="Liu S."/>
            <person name="Hsing Y."/>
            <person name="Raghuvanshi S."/>
            <person name="Mohanty A."/>
            <person name="Bharti A.K."/>
            <person name="Gaur A."/>
            <person name="Gupta V."/>
            <person name="Kumar D."/>
            <person name="Ravi V."/>
            <person name="Vij S."/>
            <person name="Kapur A."/>
            <person name="Khurana P."/>
            <person name="Khurana P."/>
            <person name="Khurana J.P."/>
            <person name="Tyagi A.K."/>
            <person name="Gaikwad K."/>
            <person name="Singh A."/>
            <person name="Dalal V."/>
            <person name="Srivastava S."/>
            <person name="Dixit A."/>
            <person name="Pal A.K."/>
            <person name="Ghazi I.A."/>
            <person name="Yadav M."/>
            <person name="Pandit A."/>
            <person name="Bhargava A."/>
            <person name="Sureshbabu K."/>
            <person name="Batra K."/>
            <person name="Sharma T.R."/>
            <person name="Mohapatra T."/>
            <person name="Singh N.K."/>
            <person name="Messing J."/>
            <person name="Nelson A.B."/>
            <person name="Fuks G."/>
            <person name="Kavchok S."/>
            <person name="Keizer G."/>
            <person name="Linton E."/>
            <person name="Llaca V."/>
            <person name="Song R."/>
            <person name="Tanyolac B."/>
            <person name="Young S."/>
            <person name="Ho-Il K."/>
            <person name="Hahn J.H."/>
            <person name="Sangsakoo G."/>
            <person name="Vanavichit A."/>
            <person name="de Mattos Luiz.A.T."/>
            <person name="Zimmer P.D."/>
            <person name="Malone G."/>
            <person name="Dellagostin O."/>
            <person name="de Oliveira A.C."/>
            <person name="Bevan M."/>
            <person name="Bancroft I."/>
            <person name="Minx P."/>
            <person name="Cordum H."/>
            <person name="Wilson R."/>
            <person name="Cheng Z."/>
            <person name="Jin W."/>
            <person name="Jiang J."/>
            <person name="Leong S.A."/>
            <person name="Iwama H."/>
            <person name="Gojobori T."/>
            <person name="Itoh T."/>
            <person name="Niimura Y."/>
            <person name="Fujii Y."/>
            <person name="Habara T."/>
            <person name="Sakai H."/>
            <person name="Sato Y."/>
            <person name="Wilson G."/>
            <person name="Kumar K."/>
            <person name="McCouch S."/>
            <person name="Juretic N."/>
            <person name="Hoen D."/>
            <person name="Wright S."/>
            <person name="Bruskiewich R."/>
            <person name="Bureau T."/>
            <person name="Miyao A."/>
            <person name="Hirochika H."/>
            <person name="Nishikawa T."/>
            <person name="Kadowaki K."/>
            <person name="Sugiura M."/>
            <person name="Burr B."/>
            <person name="Sasaki T."/>
        </authorList>
    </citation>
    <scope>NUCLEOTIDE SEQUENCE [LARGE SCALE GENOMIC DNA]</scope>
    <source>
        <strain evidence="3">cv. Nipponbare</strain>
    </source>
</reference>
<reference evidence="2 3" key="3">
    <citation type="journal article" date="2013" name="Rice">
        <title>Improvement of the Oryza sativa Nipponbare reference genome using next generation sequence and optical map data.</title>
        <authorList>
            <person name="Kawahara Y."/>
            <person name="de la Bastide M."/>
            <person name="Hamilton J.P."/>
            <person name="Kanamori H."/>
            <person name="McCombie W.R."/>
            <person name="Ouyang S."/>
            <person name="Schwartz D.C."/>
            <person name="Tanaka T."/>
            <person name="Wu J."/>
            <person name="Zhou S."/>
            <person name="Childs K.L."/>
            <person name="Davidson R.M."/>
            <person name="Lin H."/>
            <person name="Quesada-Ocampo L."/>
            <person name="Vaillancourt B."/>
            <person name="Sakai H."/>
            <person name="Lee S.S."/>
            <person name="Kim J."/>
            <person name="Numa H."/>
            <person name="Itoh T."/>
            <person name="Buell C.R."/>
            <person name="Matsumoto T."/>
        </authorList>
    </citation>
    <scope>NUCLEOTIDE SEQUENCE [LARGE SCALE GENOMIC DNA]</scope>
    <source>
        <strain evidence="3">cv. Nipponbare</strain>
    </source>
</reference>
<dbReference type="Gramene" id="Os02t0142500-00">
    <property type="protein sequence ID" value="Os02t0142500-00"/>
    <property type="gene ID" value="Os02g0142500"/>
</dbReference>
<evidence type="ECO:0000313" key="3">
    <source>
        <dbReference type="Proteomes" id="UP000059680"/>
    </source>
</evidence>
<organism evidence="2 3">
    <name type="scientific">Oryza sativa subsp. japonica</name>
    <name type="common">Rice</name>
    <dbReference type="NCBI Taxonomy" id="39947"/>
    <lineage>
        <taxon>Eukaryota</taxon>
        <taxon>Viridiplantae</taxon>
        <taxon>Streptophyta</taxon>
        <taxon>Embryophyta</taxon>
        <taxon>Tracheophyta</taxon>
        <taxon>Spermatophyta</taxon>
        <taxon>Magnoliopsida</taxon>
        <taxon>Liliopsida</taxon>
        <taxon>Poales</taxon>
        <taxon>Poaceae</taxon>
        <taxon>BOP clade</taxon>
        <taxon>Oryzoideae</taxon>
        <taxon>Oryzeae</taxon>
        <taxon>Oryzinae</taxon>
        <taxon>Oryza</taxon>
        <taxon>Oryza sativa</taxon>
    </lineage>
</organism>
<dbReference type="InterPro" id="IPR021717">
    <property type="entry name" value="Nucleoporin_Nup160"/>
</dbReference>
<dbReference type="InterPro" id="IPR056536">
    <property type="entry name" value="TPR_NUP160_C"/>
</dbReference>
<dbReference type="STRING" id="39947.A0A0P0VEQ4"/>
<proteinExistence type="evidence at protein level"/>
<reference evidence="2 3" key="2">
    <citation type="journal article" date="2013" name="Plant Cell Physiol.">
        <title>Rice Annotation Project Database (RAP-DB): an integrative and interactive database for rice genomics.</title>
        <authorList>
            <person name="Sakai H."/>
            <person name="Lee S.S."/>
            <person name="Tanaka T."/>
            <person name="Numa H."/>
            <person name="Kim J."/>
            <person name="Kawahara Y."/>
            <person name="Wakimoto H."/>
            <person name="Yang C.C."/>
            <person name="Iwamoto M."/>
            <person name="Abe T."/>
            <person name="Yamada Y."/>
            <person name="Muto A."/>
            <person name="Inokuchi H."/>
            <person name="Ikemura T."/>
            <person name="Matsumoto T."/>
            <person name="Sasaki T."/>
            <person name="Itoh T."/>
        </authorList>
    </citation>
    <scope>NUCLEOTIDE SEQUENCE [LARGE SCALE GENOMIC DNA]</scope>
    <source>
        <strain evidence="3">cv. Nipponbare</strain>
    </source>
</reference>
<dbReference type="OMA" id="SERSWRM"/>
<evidence type="ECO:0007829" key="4">
    <source>
        <dbReference type="PeptideAtlas" id="A0A0P0VEQ4"/>
    </source>
</evidence>
<dbReference type="eggNOG" id="KOG4521">
    <property type="taxonomic scope" value="Eukaryota"/>
</dbReference>
<gene>
    <name evidence="2" type="ordered locus">Os02g0142500</name>
    <name evidence="2" type="ORF">OSNPB_020142500</name>
</gene>
<dbReference type="PANTHER" id="PTHR21286">
    <property type="entry name" value="NUCLEAR PORE COMPLEX PROTEIN NUP160"/>
    <property type="match status" value="1"/>
</dbReference>
<keyword evidence="3" id="KW-1185">Reference proteome</keyword>
<dbReference type="EMBL" id="AP014958">
    <property type="protein sequence ID" value="BAS76934.1"/>
    <property type="molecule type" value="Genomic_DNA"/>
</dbReference>
<feature type="domain" description="NUP160 C-terminal TPR" evidence="1">
    <location>
        <begin position="49"/>
        <end position="199"/>
    </location>
</feature>
<dbReference type="Pfam" id="PF23347">
    <property type="entry name" value="TPR_Nup160_C"/>
    <property type="match status" value="1"/>
</dbReference>
<dbReference type="InParanoid" id="A0A0P0VEQ4"/>
<name>A0A0P0VEQ4_ORYSJ</name>
<evidence type="ECO:0000313" key="2">
    <source>
        <dbReference type="EMBL" id="BAS76934.1"/>
    </source>
</evidence>
<sequence>KGSWNVYLQQLRSNAALIEWATQGVKNLLLPSSDDDACDGNGNSIAMAHQSQGSCHWETLEIYLEKYKDLHPRLPVIVAETLLYTDPEIELPLWLVQMFKTTKAGNRMISWGMSGTEADPATLFRLYINYGRHTEAANLLVEYLESFTSSRPVDVLHRKKMSAAWFPYTAIERLWCQLEEMQNAGHSVDQCDRLKKLLHGSLISHLQQVVVDSDDVLSSLGGGKGMGSQSN</sequence>
<dbReference type="Proteomes" id="UP000059680">
    <property type="component" value="Chromosome 2"/>
</dbReference>
<dbReference type="FunCoup" id="A0A0P0VEQ4">
    <property type="interactions" value="1"/>
</dbReference>
<accession>A0A0P0VEQ4</accession>
<keyword evidence="4 5" id="KW-1267">Proteomics identification</keyword>
<dbReference type="GO" id="GO:0006913">
    <property type="term" value="P:nucleocytoplasmic transport"/>
    <property type="evidence" value="ECO:0007669"/>
    <property type="project" value="UniProtKB-ARBA"/>
</dbReference>
<dbReference type="AlphaFoldDB" id="A0A0P0VEQ4"/>
<evidence type="ECO:0000259" key="1">
    <source>
        <dbReference type="Pfam" id="PF23347"/>
    </source>
</evidence>
<dbReference type="PaxDb" id="39947-A0A0P0VEQ4"/>
<evidence type="ECO:0007829" key="5">
    <source>
        <dbReference type="ProteomicsDB" id="A0A0P0VEQ4"/>
    </source>
</evidence>
<protein>
    <submittedName>
        <fullName evidence="2">Os02g0142500 protein</fullName>
    </submittedName>
</protein>
<dbReference type="GO" id="GO:0005643">
    <property type="term" value="C:nuclear pore"/>
    <property type="evidence" value="ECO:0007669"/>
    <property type="project" value="UniProtKB-ARBA"/>
</dbReference>
<feature type="non-terminal residue" evidence="2">
    <location>
        <position position="1"/>
    </location>
</feature>